<comment type="similarity">
    <text evidence="1 4">Belongs to the bacterial histone-like protein family.</text>
</comment>
<sequence>MATKKAAAPAKKAVVPAAKKTAAPAAAKKAVAVKKLTKSELVRLVAEKLEITSKQSAAFFDLLTETAIAETKKSGEFTIPGLGKLVKAQRAARVGRNPQTGEAIKIKAKTAVKFRVAKAAKDAIAPVK</sequence>
<dbReference type="AlphaFoldDB" id="A0A239JT45"/>
<dbReference type="PANTHER" id="PTHR33175:SF3">
    <property type="entry name" value="DNA-BINDING PROTEIN HU-BETA"/>
    <property type="match status" value="1"/>
</dbReference>
<dbReference type="CDD" id="cd13831">
    <property type="entry name" value="HU"/>
    <property type="match status" value="1"/>
</dbReference>
<dbReference type="Proteomes" id="UP000198356">
    <property type="component" value="Unassembled WGS sequence"/>
</dbReference>
<dbReference type="EMBL" id="FZOU01000004">
    <property type="protein sequence ID" value="SNT08945.1"/>
    <property type="molecule type" value="Genomic_DNA"/>
</dbReference>
<evidence type="ECO:0000313" key="5">
    <source>
        <dbReference type="EMBL" id="SNT08945.1"/>
    </source>
</evidence>
<dbReference type="PANTHER" id="PTHR33175">
    <property type="entry name" value="DNA-BINDING PROTEIN HU"/>
    <property type="match status" value="1"/>
</dbReference>
<evidence type="ECO:0000256" key="3">
    <source>
        <dbReference type="ARBA" id="ARBA00023125"/>
    </source>
</evidence>
<accession>A0A239JT45</accession>
<dbReference type="SUPFAM" id="SSF47729">
    <property type="entry name" value="IHF-like DNA-binding proteins"/>
    <property type="match status" value="1"/>
</dbReference>
<dbReference type="OrthoDB" id="9799835at2"/>
<dbReference type="RefSeq" id="WP_089408779.1">
    <property type="nucleotide sequence ID" value="NZ_FZOU01000004.1"/>
</dbReference>
<keyword evidence="2" id="KW-0226">DNA condensation</keyword>
<dbReference type="SMART" id="SM00411">
    <property type="entry name" value="BHL"/>
    <property type="match status" value="1"/>
</dbReference>
<proteinExistence type="inferred from homology"/>
<organism evidence="5 6">
    <name type="scientific">Granulicella rosea</name>
    <dbReference type="NCBI Taxonomy" id="474952"/>
    <lineage>
        <taxon>Bacteria</taxon>
        <taxon>Pseudomonadati</taxon>
        <taxon>Acidobacteriota</taxon>
        <taxon>Terriglobia</taxon>
        <taxon>Terriglobales</taxon>
        <taxon>Acidobacteriaceae</taxon>
        <taxon>Granulicella</taxon>
    </lineage>
</organism>
<evidence type="ECO:0000256" key="4">
    <source>
        <dbReference type="RuleBase" id="RU003939"/>
    </source>
</evidence>
<dbReference type="Pfam" id="PF00216">
    <property type="entry name" value="Bac_DNA_binding"/>
    <property type="match status" value="1"/>
</dbReference>
<evidence type="ECO:0000256" key="2">
    <source>
        <dbReference type="ARBA" id="ARBA00023067"/>
    </source>
</evidence>
<dbReference type="GO" id="GO:0003677">
    <property type="term" value="F:DNA binding"/>
    <property type="evidence" value="ECO:0007669"/>
    <property type="project" value="UniProtKB-KW"/>
</dbReference>
<dbReference type="GO" id="GO:0030261">
    <property type="term" value="P:chromosome condensation"/>
    <property type="evidence" value="ECO:0007669"/>
    <property type="project" value="UniProtKB-KW"/>
</dbReference>
<dbReference type="Gene3D" id="4.10.520.10">
    <property type="entry name" value="IHF-like DNA-binding proteins"/>
    <property type="match status" value="1"/>
</dbReference>
<dbReference type="PRINTS" id="PR01727">
    <property type="entry name" value="DNABINDINGHU"/>
</dbReference>
<protein>
    <submittedName>
        <fullName evidence="5">DNA-binding protein HU-beta</fullName>
    </submittedName>
</protein>
<name>A0A239JT45_9BACT</name>
<evidence type="ECO:0000313" key="6">
    <source>
        <dbReference type="Proteomes" id="UP000198356"/>
    </source>
</evidence>
<dbReference type="GO" id="GO:0030527">
    <property type="term" value="F:structural constituent of chromatin"/>
    <property type="evidence" value="ECO:0007669"/>
    <property type="project" value="InterPro"/>
</dbReference>
<keyword evidence="6" id="KW-1185">Reference proteome</keyword>
<dbReference type="InterPro" id="IPR000119">
    <property type="entry name" value="Hist_DNA-bd"/>
</dbReference>
<reference evidence="5 6" key="1">
    <citation type="submission" date="2017-06" db="EMBL/GenBank/DDBJ databases">
        <authorList>
            <person name="Kim H.J."/>
            <person name="Triplett B.A."/>
        </authorList>
    </citation>
    <scope>NUCLEOTIDE SEQUENCE [LARGE SCALE GENOMIC DNA]</scope>
    <source>
        <strain evidence="5 6">DSM 18704</strain>
    </source>
</reference>
<dbReference type="GO" id="GO:0005829">
    <property type="term" value="C:cytosol"/>
    <property type="evidence" value="ECO:0007669"/>
    <property type="project" value="TreeGrafter"/>
</dbReference>
<keyword evidence="3 5" id="KW-0238">DNA-binding</keyword>
<dbReference type="InterPro" id="IPR010992">
    <property type="entry name" value="IHF-like_DNA-bd_dom_sf"/>
</dbReference>
<gene>
    <name evidence="5" type="ORF">SAMN05421770_104112</name>
</gene>
<evidence type="ECO:0000256" key="1">
    <source>
        <dbReference type="ARBA" id="ARBA00010529"/>
    </source>
</evidence>